<keyword evidence="8" id="KW-0067">ATP-binding</keyword>
<reference evidence="14 15" key="1">
    <citation type="submission" date="2019-06" db="EMBL/GenBank/DDBJ databases">
        <title>Nitrosomonas stercoris KYUHI-S whole genome shotgun sequence.</title>
        <authorList>
            <person name="Nakagawa T."/>
            <person name="Tsuchiya Y."/>
            <person name="Takahashi R."/>
        </authorList>
    </citation>
    <scope>NUCLEOTIDE SEQUENCE [LARGE SCALE GENOMIC DNA]</scope>
    <source>
        <strain evidence="14 15">KYUHI-S</strain>
    </source>
</reference>
<dbReference type="InterPro" id="IPR043129">
    <property type="entry name" value="ATPase_NBD"/>
</dbReference>
<gene>
    <name evidence="14" type="ORF">Nstercoris_01992</name>
</gene>
<evidence type="ECO:0000313" key="15">
    <source>
        <dbReference type="Proteomes" id="UP000316473"/>
    </source>
</evidence>
<dbReference type="InterPro" id="IPR005999">
    <property type="entry name" value="Glycerol_kin"/>
</dbReference>
<keyword evidence="4 11" id="KW-0808">Transferase</keyword>
<evidence type="ECO:0000256" key="11">
    <source>
        <dbReference type="RuleBase" id="RU003733"/>
    </source>
</evidence>
<evidence type="ECO:0000256" key="4">
    <source>
        <dbReference type="ARBA" id="ARBA00022679"/>
    </source>
</evidence>
<dbReference type="PROSITE" id="PS00933">
    <property type="entry name" value="FGGY_KINASES_1"/>
    <property type="match status" value="1"/>
</dbReference>
<dbReference type="Gene3D" id="3.30.420.40">
    <property type="match status" value="2"/>
</dbReference>
<dbReference type="NCBIfam" id="NF000756">
    <property type="entry name" value="PRK00047.1"/>
    <property type="match status" value="1"/>
</dbReference>
<feature type="domain" description="Carbohydrate kinase FGGY C-terminal" evidence="13">
    <location>
        <begin position="263"/>
        <end position="450"/>
    </location>
</feature>
<dbReference type="AlphaFoldDB" id="A0A4Y1YRR3"/>
<dbReference type="PROSITE" id="PS00445">
    <property type="entry name" value="FGGY_KINASES_2"/>
    <property type="match status" value="1"/>
</dbReference>
<evidence type="ECO:0000259" key="12">
    <source>
        <dbReference type="Pfam" id="PF00370"/>
    </source>
</evidence>
<dbReference type="GO" id="GO:0019563">
    <property type="term" value="P:glycerol catabolic process"/>
    <property type="evidence" value="ECO:0007669"/>
    <property type="project" value="TreeGrafter"/>
</dbReference>
<comment type="catalytic activity">
    <reaction evidence="10">
        <text>glycerol + ATP = sn-glycerol 3-phosphate + ADP + H(+)</text>
        <dbReference type="Rhea" id="RHEA:21644"/>
        <dbReference type="ChEBI" id="CHEBI:15378"/>
        <dbReference type="ChEBI" id="CHEBI:17754"/>
        <dbReference type="ChEBI" id="CHEBI:30616"/>
        <dbReference type="ChEBI" id="CHEBI:57597"/>
        <dbReference type="ChEBI" id="CHEBI:456216"/>
        <dbReference type="EC" id="2.7.1.30"/>
    </reaction>
</comment>
<dbReference type="GO" id="GO:0005829">
    <property type="term" value="C:cytosol"/>
    <property type="evidence" value="ECO:0007669"/>
    <property type="project" value="TreeGrafter"/>
</dbReference>
<evidence type="ECO:0000256" key="1">
    <source>
        <dbReference type="ARBA" id="ARBA00005190"/>
    </source>
</evidence>
<dbReference type="InterPro" id="IPR018484">
    <property type="entry name" value="FGGY_N"/>
</dbReference>
<sequence>MTNNKQQATILAIDQGTSSTRAILFSETLEVLAIQQKKLQLYYPHKGWVEQNPETIWQDTLEVCKQVLADKVATVAAIGITNQRETTILWERNTGKPIYPAIVWQDRRTAIDCERLKTAGNEAMVTARTGLLFDPYFSATKLAWLLDNVADARARAERGELAFGTVDSYLLWQLTGGKVHATDVTNAARTLLFNIVEQKWDAELLALFNIPDAVLPIVLDNAAEFGKTDTSLFGREIQIGGMAGDQHAALIGQRCFRPGMVKSTYGTGCFALMNIGATFRASQHRLLTTPAYRLNGRTTYAIEGSIFIAGAAIQWLRDALGFFQEAAASEALALSVPDNNEVYFIPAFIGLGAPHWRPDARGIISGLSGETTKAHIVRAALEAQAYQTLDLMTAIEADGQHQADVIRIDGGLTANQFMCQFLADMLNKPIEVPQTTEATALGAAILAGLTAGVFASLEATERYWQRDKIYSPIMPKAERERLYTGWKTALQSLISI</sequence>
<dbReference type="FunFam" id="3.30.420.40:FF:000007">
    <property type="entry name" value="Glycerol kinase"/>
    <property type="match status" value="1"/>
</dbReference>
<keyword evidence="5" id="KW-0547">Nucleotide-binding</keyword>
<evidence type="ECO:0000256" key="3">
    <source>
        <dbReference type="ARBA" id="ARBA00012099"/>
    </source>
</evidence>
<accession>A0A4Y1YRR3</accession>
<dbReference type="InterPro" id="IPR018483">
    <property type="entry name" value="Carb_kinase_FGGY_CS"/>
</dbReference>
<dbReference type="InterPro" id="IPR018485">
    <property type="entry name" value="FGGY_C"/>
</dbReference>
<evidence type="ECO:0000256" key="9">
    <source>
        <dbReference type="ARBA" id="ARBA00043149"/>
    </source>
</evidence>
<evidence type="ECO:0000256" key="6">
    <source>
        <dbReference type="ARBA" id="ARBA00022777"/>
    </source>
</evidence>
<dbReference type="PIRSF" id="PIRSF000538">
    <property type="entry name" value="GlpK"/>
    <property type="match status" value="1"/>
</dbReference>
<dbReference type="InterPro" id="IPR000577">
    <property type="entry name" value="Carb_kinase_FGGY"/>
</dbReference>
<dbReference type="PANTHER" id="PTHR10196">
    <property type="entry name" value="SUGAR KINASE"/>
    <property type="match status" value="1"/>
</dbReference>
<dbReference type="SUPFAM" id="SSF53067">
    <property type="entry name" value="Actin-like ATPase domain"/>
    <property type="match status" value="2"/>
</dbReference>
<dbReference type="PANTHER" id="PTHR10196:SF78">
    <property type="entry name" value="GLYCEROL KINASE"/>
    <property type="match status" value="1"/>
</dbReference>
<dbReference type="Pfam" id="PF02782">
    <property type="entry name" value="FGGY_C"/>
    <property type="match status" value="1"/>
</dbReference>
<name>A0A4Y1YRR3_9PROT</name>
<dbReference type="Proteomes" id="UP000316473">
    <property type="component" value="Chromosome"/>
</dbReference>
<evidence type="ECO:0000256" key="8">
    <source>
        <dbReference type="ARBA" id="ARBA00022840"/>
    </source>
</evidence>
<dbReference type="CDD" id="cd07786">
    <property type="entry name" value="FGGY_EcGK_like"/>
    <property type="match status" value="1"/>
</dbReference>
<proteinExistence type="inferred from homology"/>
<protein>
    <recommendedName>
        <fullName evidence="3">glycerol kinase</fullName>
        <ecNumber evidence="3">2.7.1.30</ecNumber>
    </recommendedName>
    <alternativeName>
        <fullName evidence="9">ATP:glycerol 3-phosphotransferase</fullName>
    </alternativeName>
</protein>
<dbReference type="KEGG" id="nst:Nstercoris_01992"/>
<dbReference type="GO" id="GO:0006072">
    <property type="term" value="P:glycerol-3-phosphate metabolic process"/>
    <property type="evidence" value="ECO:0007669"/>
    <property type="project" value="InterPro"/>
</dbReference>
<comment type="pathway">
    <text evidence="1">Polyol metabolism; glycerol degradation via glycerol kinase pathway; sn-glycerol 3-phosphate from glycerol: step 1/1.</text>
</comment>
<evidence type="ECO:0000256" key="10">
    <source>
        <dbReference type="ARBA" id="ARBA00052101"/>
    </source>
</evidence>
<dbReference type="FunFam" id="3.30.420.40:FF:000008">
    <property type="entry name" value="Glycerol kinase"/>
    <property type="match status" value="1"/>
</dbReference>
<dbReference type="EMBL" id="AP019755">
    <property type="protein sequence ID" value="BBL35717.1"/>
    <property type="molecule type" value="Genomic_DNA"/>
</dbReference>
<evidence type="ECO:0000313" key="14">
    <source>
        <dbReference type="EMBL" id="BBL35717.1"/>
    </source>
</evidence>
<feature type="domain" description="Carbohydrate kinase FGGY N-terminal" evidence="12">
    <location>
        <begin position="10"/>
        <end position="252"/>
    </location>
</feature>
<dbReference type="NCBIfam" id="TIGR01311">
    <property type="entry name" value="glycerol_kin"/>
    <property type="match status" value="1"/>
</dbReference>
<comment type="similarity">
    <text evidence="2 11">Belongs to the FGGY kinase family.</text>
</comment>
<evidence type="ECO:0000256" key="5">
    <source>
        <dbReference type="ARBA" id="ARBA00022741"/>
    </source>
</evidence>
<organism evidence="14 15">
    <name type="scientific">Nitrosomonas stercoris</name>
    <dbReference type="NCBI Taxonomy" id="1444684"/>
    <lineage>
        <taxon>Bacteria</taxon>
        <taxon>Pseudomonadati</taxon>
        <taxon>Pseudomonadota</taxon>
        <taxon>Betaproteobacteria</taxon>
        <taxon>Nitrosomonadales</taxon>
        <taxon>Nitrosomonadaceae</taxon>
        <taxon>Nitrosomonas</taxon>
    </lineage>
</organism>
<dbReference type="GO" id="GO:0005524">
    <property type="term" value="F:ATP binding"/>
    <property type="evidence" value="ECO:0007669"/>
    <property type="project" value="UniProtKB-KW"/>
</dbReference>
<evidence type="ECO:0000256" key="2">
    <source>
        <dbReference type="ARBA" id="ARBA00009156"/>
    </source>
</evidence>
<evidence type="ECO:0000256" key="7">
    <source>
        <dbReference type="ARBA" id="ARBA00022798"/>
    </source>
</evidence>
<keyword evidence="6 11" id="KW-0418">Kinase</keyword>
<keyword evidence="7" id="KW-0319">Glycerol metabolism</keyword>
<dbReference type="GO" id="GO:0004370">
    <property type="term" value="F:glycerol kinase activity"/>
    <property type="evidence" value="ECO:0007669"/>
    <property type="project" value="UniProtKB-EC"/>
</dbReference>
<dbReference type="Pfam" id="PF00370">
    <property type="entry name" value="FGGY_N"/>
    <property type="match status" value="1"/>
</dbReference>
<keyword evidence="15" id="KW-1185">Reference proteome</keyword>
<dbReference type="EC" id="2.7.1.30" evidence="3"/>
<evidence type="ECO:0000259" key="13">
    <source>
        <dbReference type="Pfam" id="PF02782"/>
    </source>
</evidence>